<feature type="domain" description="PEGA" evidence="1">
    <location>
        <begin position="145"/>
        <end position="192"/>
    </location>
</feature>
<evidence type="ECO:0000259" key="1">
    <source>
        <dbReference type="Pfam" id="PF08308"/>
    </source>
</evidence>
<name>A0A0G0JHK9_9BACT</name>
<reference evidence="2 3" key="1">
    <citation type="journal article" date="2015" name="Nature">
        <title>rRNA introns, odd ribosomes, and small enigmatic genomes across a large radiation of phyla.</title>
        <authorList>
            <person name="Brown C.T."/>
            <person name="Hug L.A."/>
            <person name="Thomas B.C."/>
            <person name="Sharon I."/>
            <person name="Castelle C.J."/>
            <person name="Singh A."/>
            <person name="Wilkins M.J."/>
            <person name="Williams K.H."/>
            <person name="Banfield J.F."/>
        </authorList>
    </citation>
    <scope>NUCLEOTIDE SEQUENCE [LARGE SCALE GENOMIC DNA]</scope>
</reference>
<dbReference type="EMBL" id="LBTH01000003">
    <property type="protein sequence ID" value="KKQ36269.1"/>
    <property type="molecule type" value="Genomic_DNA"/>
</dbReference>
<dbReference type="Pfam" id="PF08308">
    <property type="entry name" value="PEGA"/>
    <property type="match status" value="1"/>
</dbReference>
<dbReference type="AlphaFoldDB" id="A0A0G0JHK9"/>
<evidence type="ECO:0000313" key="3">
    <source>
        <dbReference type="Proteomes" id="UP000034852"/>
    </source>
</evidence>
<proteinExistence type="predicted"/>
<organism evidence="2 3">
    <name type="scientific">candidate division WS6 bacterium GW2011_GWA2_37_6</name>
    <dbReference type="NCBI Taxonomy" id="1619087"/>
    <lineage>
        <taxon>Bacteria</taxon>
        <taxon>Candidatus Dojkabacteria</taxon>
    </lineage>
</organism>
<comment type="caution">
    <text evidence="2">The sequence shown here is derived from an EMBL/GenBank/DDBJ whole genome shotgun (WGS) entry which is preliminary data.</text>
</comment>
<dbReference type="InterPro" id="IPR013229">
    <property type="entry name" value="PEGA"/>
</dbReference>
<accession>A0A0G0JHK9</accession>
<evidence type="ECO:0000313" key="2">
    <source>
        <dbReference type="EMBL" id="KKQ36269.1"/>
    </source>
</evidence>
<sequence length="228" mass="25874">MFKRVFIGITIVIALAVLAVWSPWNSWNISVLGLLGLQNDDKYAGLQVYSTSGEVELKIDNEVVGNVTEEGSPLDIVEIEQGDHLIALRRVSEDQTANYYEFTRMINFVRGINTVLAYEIGPTEKFSGGYIIYATTGVEEKKSFLNIRTEPEGAKVYINEVEVSNAPLLNYELDLTKDYKVKIVKETSETIEFDLLPETDEEKELIKGYDLNVEVKLFEYPLEVREES</sequence>
<gene>
    <name evidence="2" type="ORF">US52_C0003G0010</name>
</gene>
<protein>
    <recommendedName>
        <fullName evidence="1">PEGA domain-containing protein</fullName>
    </recommendedName>
</protein>
<dbReference type="Proteomes" id="UP000034852">
    <property type="component" value="Unassembled WGS sequence"/>
</dbReference>